<dbReference type="Pfam" id="PF00172">
    <property type="entry name" value="Zn_clus"/>
    <property type="match status" value="1"/>
</dbReference>
<evidence type="ECO:0000313" key="2">
    <source>
        <dbReference type="EMBL" id="RUT33672.1"/>
    </source>
</evidence>
<reference evidence="2 3" key="1">
    <citation type="submission" date="2018-12" db="EMBL/GenBank/DDBJ databases">
        <authorList>
            <person name="Sun L."/>
            <person name="Chen Z."/>
        </authorList>
    </citation>
    <scope>NUCLEOTIDE SEQUENCE [LARGE SCALE GENOMIC DNA]</scope>
    <source>
        <strain evidence="2 3">3-5-3</strain>
    </source>
</reference>
<evidence type="ECO:0000313" key="3">
    <source>
        <dbReference type="Proteomes" id="UP000272464"/>
    </source>
</evidence>
<accession>A0A433XHZ3</accession>
<feature type="domain" description="Zn(2)-C6 fungal-type" evidence="1">
    <location>
        <begin position="2"/>
        <end position="30"/>
    </location>
</feature>
<name>A0A433XHZ3_9BACL</name>
<dbReference type="InterPro" id="IPR001138">
    <property type="entry name" value="Zn2Cys6_DnaBD"/>
</dbReference>
<gene>
    <name evidence="2" type="ORF">EJP77_08535</name>
</gene>
<dbReference type="Proteomes" id="UP000272464">
    <property type="component" value="Unassembled WGS sequence"/>
</dbReference>
<sequence length="37" mass="4415">MCYRCRVIRNRCLKRNPCVECLQLGNLLCGLNYVFLH</sequence>
<dbReference type="GO" id="GO:0000981">
    <property type="term" value="F:DNA-binding transcription factor activity, RNA polymerase II-specific"/>
    <property type="evidence" value="ECO:0007669"/>
    <property type="project" value="InterPro"/>
</dbReference>
<dbReference type="GO" id="GO:0008270">
    <property type="term" value="F:zinc ion binding"/>
    <property type="evidence" value="ECO:0007669"/>
    <property type="project" value="InterPro"/>
</dbReference>
<proteinExistence type="predicted"/>
<keyword evidence="3" id="KW-1185">Reference proteome</keyword>
<protein>
    <recommendedName>
        <fullName evidence="1">Zn(2)-C6 fungal-type domain-containing protein</fullName>
    </recommendedName>
</protein>
<organism evidence="2 3">
    <name type="scientific">Paenibacillus zeisoli</name>
    <dbReference type="NCBI Taxonomy" id="2496267"/>
    <lineage>
        <taxon>Bacteria</taxon>
        <taxon>Bacillati</taxon>
        <taxon>Bacillota</taxon>
        <taxon>Bacilli</taxon>
        <taxon>Bacillales</taxon>
        <taxon>Paenibacillaceae</taxon>
        <taxon>Paenibacillus</taxon>
    </lineage>
</organism>
<comment type="caution">
    <text evidence="2">The sequence shown here is derived from an EMBL/GenBank/DDBJ whole genome shotgun (WGS) entry which is preliminary data.</text>
</comment>
<dbReference type="AlphaFoldDB" id="A0A433XHZ3"/>
<dbReference type="EMBL" id="RZNX01000002">
    <property type="protein sequence ID" value="RUT33672.1"/>
    <property type="molecule type" value="Genomic_DNA"/>
</dbReference>
<evidence type="ECO:0000259" key="1">
    <source>
        <dbReference type="Pfam" id="PF00172"/>
    </source>
</evidence>